<dbReference type="InterPro" id="IPR024422">
    <property type="entry name" value="Protein_unknown_function_OB"/>
</dbReference>
<name>A0A4Q1D5R5_9BACT</name>
<dbReference type="EMBL" id="SDHZ01000002">
    <property type="protein sequence ID" value="RXK82967.1"/>
    <property type="molecule type" value="Genomic_DNA"/>
</dbReference>
<reference evidence="2 3" key="1">
    <citation type="submission" date="2019-01" db="EMBL/GenBank/DDBJ databases">
        <title>Filimonas sp. strain TTM-71.</title>
        <authorList>
            <person name="Chen W.-M."/>
        </authorList>
    </citation>
    <scope>NUCLEOTIDE SEQUENCE [LARGE SCALE GENOMIC DNA]</scope>
    <source>
        <strain evidence="2 3">TTM-71</strain>
    </source>
</reference>
<accession>A0A4Q1D5R5</accession>
<keyword evidence="1" id="KW-0472">Membrane</keyword>
<dbReference type="Proteomes" id="UP000290545">
    <property type="component" value="Unassembled WGS sequence"/>
</dbReference>
<keyword evidence="1" id="KW-1133">Transmembrane helix</keyword>
<evidence type="ECO:0000256" key="1">
    <source>
        <dbReference type="SAM" id="Phobius"/>
    </source>
</evidence>
<dbReference type="Pfam" id="PF12869">
    <property type="entry name" value="tRNA_anti-like"/>
    <property type="match status" value="1"/>
</dbReference>
<organism evidence="2 3">
    <name type="scientific">Filimonas effusa</name>
    <dbReference type="NCBI Taxonomy" id="2508721"/>
    <lineage>
        <taxon>Bacteria</taxon>
        <taxon>Pseudomonadati</taxon>
        <taxon>Bacteroidota</taxon>
        <taxon>Chitinophagia</taxon>
        <taxon>Chitinophagales</taxon>
        <taxon>Chitinophagaceae</taxon>
        <taxon>Filimonas</taxon>
    </lineage>
</organism>
<dbReference type="OrthoDB" id="673558at2"/>
<dbReference type="AlphaFoldDB" id="A0A4Q1D5R5"/>
<gene>
    <name evidence="2" type="ORF">ESB13_12635</name>
</gene>
<protein>
    <recommendedName>
        <fullName evidence="4">tRNA_anti-like</fullName>
    </recommendedName>
</protein>
<keyword evidence="3" id="KW-1185">Reference proteome</keyword>
<dbReference type="RefSeq" id="WP_129003814.1">
    <property type="nucleotide sequence ID" value="NZ_SDHZ01000002.1"/>
</dbReference>
<evidence type="ECO:0000313" key="3">
    <source>
        <dbReference type="Proteomes" id="UP000290545"/>
    </source>
</evidence>
<feature type="transmembrane region" description="Helical" evidence="1">
    <location>
        <begin position="12"/>
        <end position="31"/>
    </location>
</feature>
<evidence type="ECO:0008006" key="4">
    <source>
        <dbReference type="Google" id="ProtNLM"/>
    </source>
</evidence>
<keyword evidence="1" id="KW-0812">Transmembrane</keyword>
<comment type="caution">
    <text evidence="2">The sequence shown here is derived from an EMBL/GenBank/DDBJ whole genome shotgun (WGS) entry which is preliminary data.</text>
</comment>
<proteinExistence type="predicted"/>
<sequence>MSKKSNYWLKRGLLVIIGIALLGAGFAWYLIREKFSDTSIVKADYTVTASSFIKEFEKEAGAANQKYTNKIIEVSGNVSEKEAPSDSVTNIKFIDTATGSYVIFAFQGQHMKEAQNLKQGAPVAIKGACSGGHFSEILGFTAIEFKRCALANTAK</sequence>
<evidence type="ECO:0000313" key="2">
    <source>
        <dbReference type="EMBL" id="RXK82967.1"/>
    </source>
</evidence>